<accession>A0A9P6N7D5</accession>
<dbReference type="Proteomes" id="UP000886653">
    <property type="component" value="Unassembled WGS sequence"/>
</dbReference>
<keyword evidence="2" id="KW-1185">Reference proteome</keyword>
<comment type="caution">
    <text evidence="1">The sequence shown here is derived from an EMBL/GenBank/DDBJ whole genome shotgun (WGS) entry which is preliminary data.</text>
</comment>
<dbReference type="AlphaFoldDB" id="A0A9P6N7D5"/>
<dbReference type="EMBL" id="MU167452">
    <property type="protein sequence ID" value="KAG0140337.1"/>
    <property type="molecule type" value="Genomic_DNA"/>
</dbReference>
<name>A0A9P6N7D5_9BASI</name>
<sequence>MTCLAILEHLEASGFPMSLATLAHWLQSLKLTTICMRPFSTCKEASVFP</sequence>
<proteinExistence type="predicted"/>
<evidence type="ECO:0000313" key="2">
    <source>
        <dbReference type="Proteomes" id="UP000886653"/>
    </source>
</evidence>
<reference evidence="1" key="1">
    <citation type="submission" date="2013-11" db="EMBL/GenBank/DDBJ databases">
        <title>Genome sequence of the fusiform rust pathogen reveals effectors for host alternation and coevolution with pine.</title>
        <authorList>
            <consortium name="DOE Joint Genome Institute"/>
            <person name="Smith K."/>
            <person name="Pendleton A."/>
            <person name="Kubisiak T."/>
            <person name="Anderson C."/>
            <person name="Salamov A."/>
            <person name="Aerts A."/>
            <person name="Riley R."/>
            <person name="Clum A."/>
            <person name="Lindquist E."/>
            <person name="Ence D."/>
            <person name="Campbell M."/>
            <person name="Kronenberg Z."/>
            <person name="Feau N."/>
            <person name="Dhillon B."/>
            <person name="Hamelin R."/>
            <person name="Burleigh J."/>
            <person name="Smith J."/>
            <person name="Yandell M."/>
            <person name="Nelson C."/>
            <person name="Grigoriev I."/>
            <person name="Davis J."/>
        </authorList>
    </citation>
    <scope>NUCLEOTIDE SEQUENCE</scope>
    <source>
        <strain evidence="1">G11</strain>
    </source>
</reference>
<gene>
    <name evidence="1" type="ORF">CROQUDRAFT_100243</name>
</gene>
<organism evidence="1 2">
    <name type="scientific">Cronartium quercuum f. sp. fusiforme G11</name>
    <dbReference type="NCBI Taxonomy" id="708437"/>
    <lineage>
        <taxon>Eukaryota</taxon>
        <taxon>Fungi</taxon>
        <taxon>Dikarya</taxon>
        <taxon>Basidiomycota</taxon>
        <taxon>Pucciniomycotina</taxon>
        <taxon>Pucciniomycetes</taxon>
        <taxon>Pucciniales</taxon>
        <taxon>Coleosporiaceae</taxon>
        <taxon>Cronartium</taxon>
    </lineage>
</organism>
<protein>
    <submittedName>
        <fullName evidence="1">Uncharacterized protein</fullName>
    </submittedName>
</protein>
<evidence type="ECO:0000313" key="1">
    <source>
        <dbReference type="EMBL" id="KAG0140337.1"/>
    </source>
</evidence>